<dbReference type="AlphaFoldDB" id="A0AAW2X6I7"/>
<protein>
    <submittedName>
        <fullName evidence="1">Uncharacterized protein</fullName>
    </submittedName>
</protein>
<reference evidence="1" key="1">
    <citation type="submission" date="2020-06" db="EMBL/GenBank/DDBJ databases">
        <authorList>
            <person name="Li T."/>
            <person name="Hu X."/>
            <person name="Zhang T."/>
            <person name="Song X."/>
            <person name="Zhang H."/>
            <person name="Dai N."/>
            <person name="Sheng W."/>
            <person name="Hou X."/>
            <person name="Wei L."/>
        </authorList>
    </citation>
    <scope>NUCLEOTIDE SEQUENCE</scope>
    <source>
        <strain evidence="1">KEN1</strain>
        <tissue evidence="1">Leaf</tissue>
    </source>
</reference>
<evidence type="ECO:0000313" key="1">
    <source>
        <dbReference type="EMBL" id="KAL0449241.1"/>
    </source>
</evidence>
<sequence>MYDVNVDSKGKSGLALLWSKEVFVDLMSFSSNHIDACVQLYDTEDYWRLTGFYEAPDARDRHQSWNLLHHLSSIANLLWM</sequence>
<name>A0AAW2X6I7_9LAMI</name>
<accession>A0AAW2X6I7</accession>
<dbReference type="EMBL" id="JACGWN010000005">
    <property type="protein sequence ID" value="KAL0449241.1"/>
    <property type="molecule type" value="Genomic_DNA"/>
</dbReference>
<organism evidence="1">
    <name type="scientific">Sesamum latifolium</name>
    <dbReference type="NCBI Taxonomy" id="2727402"/>
    <lineage>
        <taxon>Eukaryota</taxon>
        <taxon>Viridiplantae</taxon>
        <taxon>Streptophyta</taxon>
        <taxon>Embryophyta</taxon>
        <taxon>Tracheophyta</taxon>
        <taxon>Spermatophyta</taxon>
        <taxon>Magnoliopsida</taxon>
        <taxon>eudicotyledons</taxon>
        <taxon>Gunneridae</taxon>
        <taxon>Pentapetalae</taxon>
        <taxon>asterids</taxon>
        <taxon>lamiids</taxon>
        <taxon>Lamiales</taxon>
        <taxon>Pedaliaceae</taxon>
        <taxon>Sesamum</taxon>
    </lineage>
</organism>
<proteinExistence type="predicted"/>
<gene>
    <name evidence="1" type="ORF">Slati_1480500</name>
</gene>
<comment type="caution">
    <text evidence="1">The sequence shown here is derived from an EMBL/GenBank/DDBJ whole genome shotgun (WGS) entry which is preliminary data.</text>
</comment>
<reference evidence="1" key="2">
    <citation type="journal article" date="2024" name="Plant">
        <title>Genomic evolution and insights into agronomic trait innovations of Sesamum species.</title>
        <authorList>
            <person name="Miao H."/>
            <person name="Wang L."/>
            <person name="Qu L."/>
            <person name="Liu H."/>
            <person name="Sun Y."/>
            <person name="Le M."/>
            <person name="Wang Q."/>
            <person name="Wei S."/>
            <person name="Zheng Y."/>
            <person name="Lin W."/>
            <person name="Duan Y."/>
            <person name="Cao H."/>
            <person name="Xiong S."/>
            <person name="Wang X."/>
            <person name="Wei L."/>
            <person name="Li C."/>
            <person name="Ma Q."/>
            <person name="Ju M."/>
            <person name="Zhao R."/>
            <person name="Li G."/>
            <person name="Mu C."/>
            <person name="Tian Q."/>
            <person name="Mei H."/>
            <person name="Zhang T."/>
            <person name="Gao T."/>
            <person name="Zhang H."/>
        </authorList>
    </citation>
    <scope>NUCLEOTIDE SEQUENCE</scope>
    <source>
        <strain evidence="1">KEN1</strain>
    </source>
</reference>